<evidence type="ECO:0000313" key="3">
    <source>
        <dbReference type="EMBL" id="CAH9060803.1"/>
    </source>
</evidence>
<sequence length="438" mass="47515">MNNSLIKSTVKLISLSAISLALCACGSSSSSNKTNVISEVNNFPSVIIGQVSEVTSNAITINSHTVPASSAEVELDGKNASLSDIKVGMYIEVETNGSQATEIEYDPLLKGPVYIDGDTLSIAGITLNNAQNTNFSQGELLEVSGYNDSTNSIAVTYQAVISNSQEELELLGNISNLNTQSGTFNLGDLLINYQQAEVEGALNNGQFVEVEGVLNEGHIIATEVDAEQNLNFNDNTQTELEGVITFVNNDETLITINSKWQVAINDQTQFEDGTATNLITGQRVEVDAQWQQNNNQLLATNIEFDSSNTDPTVTNYTFSVSGQVSVSDNIATINGNNFTLTNQTRYEDGLTAQTLNGQWLELEGTYNNSQALVIEAEIEESTSTLDLKGNVTLNTNNQAEIWGYISEDSSLSQFINQYVELECQWVNTNQVRACVLDD</sequence>
<protein>
    <recommendedName>
        <fullName evidence="2">DUF5666 domain-containing protein</fullName>
    </recommendedName>
</protein>
<name>A0A9W4R064_PSEHA</name>
<gene>
    <name evidence="3" type="ORF">PSEHALCIP103_02358</name>
</gene>
<dbReference type="RefSeq" id="WP_262976867.1">
    <property type="nucleotide sequence ID" value="NZ_CAMAPB010000034.1"/>
</dbReference>
<feature type="domain" description="DUF5666" evidence="2">
    <location>
        <begin position="172"/>
        <end position="224"/>
    </location>
</feature>
<dbReference type="InterPro" id="IPR043724">
    <property type="entry name" value="DUF5666"/>
</dbReference>
<evidence type="ECO:0000256" key="1">
    <source>
        <dbReference type="SAM" id="SignalP"/>
    </source>
</evidence>
<dbReference type="AlphaFoldDB" id="A0A9W4R064"/>
<comment type="caution">
    <text evidence="3">The sequence shown here is derived from an EMBL/GenBank/DDBJ whole genome shotgun (WGS) entry which is preliminary data.</text>
</comment>
<evidence type="ECO:0000259" key="2">
    <source>
        <dbReference type="Pfam" id="PF18914"/>
    </source>
</evidence>
<feature type="chain" id="PRO_5040960313" description="DUF5666 domain-containing protein" evidence="1">
    <location>
        <begin position="24"/>
        <end position="438"/>
    </location>
</feature>
<proteinExistence type="predicted"/>
<dbReference type="PROSITE" id="PS51257">
    <property type="entry name" value="PROKAR_LIPOPROTEIN"/>
    <property type="match status" value="1"/>
</dbReference>
<feature type="domain" description="DUF5666" evidence="2">
    <location>
        <begin position="325"/>
        <end position="373"/>
    </location>
</feature>
<organism evidence="3 4">
    <name type="scientific">Pseudoalteromonas haloplanktis</name>
    <name type="common">Alteromonas haloplanktis</name>
    <dbReference type="NCBI Taxonomy" id="228"/>
    <lineage>
        <taxon>Bacteria</taxon>
        <taxon>Pseudomonadati</taxon>
        <taxon>Pseudomonadota</taxon>
        <taxon>Gammaproteobacteria</taxon>
        <taxon>Alteromonadales</taxon>
        <taxon>Pseudoalteromonadaceae</taxon>
        <taxon>Pseudoalteromonas</taxon>
    </lineage>
</organism>
<dbReference type="Pfam" id="PF18914">
    <property type="entry name" value="DUF5666"/>
    <property type="match status" value="4"/>
</dbReference>
<accession>A0A9W4R064</accession>
<feature type="signal peptide" evidence="1">
    <location>
        <begin position="1"/>
        <end position="23"/>
    </location>
</feature>
<reference evidence="3" key="1">
    <citation type="submission" date="2022-07" db="EMBL/GenBank/DDBJ databases">
        <authorList>
            <person name="Criscuolo A."/>
        </authorList>
    </citation>
    <scope>NUCLEOTIDE SEQUENCE</scope>
    <source>
        <strain evidence="3">CIP103197</strain>
    </source>
</reference>
<keyword evidence="1" id="KW-0732">Signal</keyword>
<keyword evidence="4" id="KW-1185">Reference proteome</keyword>
<dbReference type="Proteomes" id="UP001152447">
    <property type="component" value="Unassembled WGS sequence"/>
</dbReference>
<evidence type="ECO:0000313" key="4">
    <source>
        <dbReference type="Proteomes" id="UP001152447"/>
    </source>
</evidence>
<feature type="domain" description="DUF5666" evidence="2">
    <location>
        <begin position="49"/>
        <end position="95"/>
    </location>
</feature>
<dbReference type="EMBL" id="CAMAPB010000034">
    <property type="protein sequence ID" value="CAH9060803.1"/>
    <property type="molecule type" value="Genomic_DNA"/>
</dbReference>
<feature type="domain" description="DUF5666" evidence="2">
    <location>
        <begin position="241"/>
        <end position="303"/>
    </location>
</feature>